<proteinExistence type="predicted"/>
<comment type="caution">
    <text evidence="1">The sequence shown here is derived from an EMBL/GenBank/DDBJ whole genome shotgun (WGS) entry which is preliminary data.</text>
</comment>
<dbReference type="Proteomes" id="UP000017243">
    <property type="component" value="Unassembled WGS sequence"/>
</dbReference>
<protein>
    <recommendedName>
        <fullName evidence="3">Transposase</fullName>
    </recommendedName>
</protein>
<name>U4QEC6_LACHE</name>
<gene>
    <name evidence="1" type="ORF">LHCIRMBIA953_00480</name>
</gene>
<sequence>MQGQNLSSELFRAFGKDATKKNDKVVSTSAYVQLKSQLSPACFKHILTVFNQNLFNIQLFDHHYRLFAIDGSDFNQIWNPKSNNIVQASSHKKKPYCQIHVNALYDLLNNTYQDCIFQPKSEMDERKAAVQIFKALNCGPYIVTMDRGYTSFNMIENCNRLPDCHYIIRTKAG</sequence>
<accession>U4QEC6</accession>
<dbReference type="EMBL" id="CBUH010000132">
    <property type="protein sequence ID" value="CDI42908.1"/>
    <property type="molecule type" value="Genomic_DNA"/>
</dbReference>
<evidence type="ECO:0000313" key="2">
    <source>
        <dbReference type="Proteomes" id="UP000017243"/>
    </source>
</evidence>
<organism evidence="1 2">
    <name type="scientific">Lactobacillus helveticus CIRM-BIA 953</name>
    <dbReference type="NCBI Taxonomy" id="1226335"/>
    <lineage>
        <taxon>Bacteria</taxon>
        <taxon>Bacillati</taxon>
        <taxon>Bacillota</taxon>
        <taxon>Bacilli</taxon>
        <taxon>Lactobacillales</taxon>
        <taxon>Lactobacillaceae</taxon>
        <taxon>Lactobacillus</taxon>
    </lineage>
</organism>
<reference evidence="1 2" key="1">
    <citation type="submission" date="2013-09" db="EMBL/GenBank/DDBJ databases">
        <title>Draft Genome Sequence of five Lactobacillus helveticus strains CIRM-BIA 101T, 103, 104, 951 and 953 isolated from milk product.</title>
        <authorList>
            <person name="Valence F."/>
            <person name="Chuat V."/>
            <person name="Ma L."/>
            <person name="Creno S."/>
            <person name="Falentin H."/>
            <person name="Lortal S."/>
            <person name="Bizet C."/>
            <person name="Clermont D."/>
            <person name="Loux V."/>
            <person name="Bouchier C."/>
            <person name="Cousin S."/>
        </authorList>
    </citation>
    <scope>NUCLEOTIDE SEQUENCE [LARGE SCALE GENOMIC DNA]</scope>
    <source>
        <strain evidence="1 2">CIRM-BIA 953</strain>
    </source>
</reference>
<dbReference type="AlphaFoldDB" id="U4QEC6"/>
<dbReference type="RefSeq" id="WP_023061698.1">
    <property type="nucleotide sequence ID" value="NZ_CBUH010000132.1"/>
</dbReference>
<evidence type="ECO:0008006" key="3">
    <source>
        <dbReference type="Google" id="ProtNLM"/>
    </source>
</evidence>
<evidence type="ECO:0000313" key="1">
    <source>
        <dbReference type="EMBL" id="CDI42908.1"/>
    </source>
</evidence>